<name>A0AC35TJP6_9BILA</name>
<dbReference type="Proteomes" id="UP000095286">
    <property type="component" value="Unplaced"/>
</dbReference>
<organism evidence="1 2">
    <name type="scientific">Rhabditophanes sp. KR3021</name>
    <dbReference type="NCBI Taxonomy" id="114890"/>
    <lineage>
        <taxon>Eukaryota</taxon>
        <taxon>Metazoa</taxon>
        <taxon>Ecdysozoa</taxon>
        <taxon>Nematoda</taxon>
        <taxon>Chromadorea</taxon>
        <taxon>Rhabditida</taxon>
        <taxon>Tylenchina</taxon>
        <taxon>Panagrolaimomorpha</taxon>
        <taxon>Strongyloidoidea</taxon>
        <taxon>Alloionematidae</taxon>
        <taxon>Rhabditophanes</taxon>
    </lineage>
</organism>
<reference evidence="2" key="1">
    <citation type="submission" date="2016-11" db="UniProtKB">
        <authorList>
            <consortium name="WormBaseParasite"/>
        </authorList>
    </citation>
    <scope>IDENTIFICATION</scope>
    <source>
        <strain evidence="2">KR3021</strain>
    </source>
</reference>
<evidence type="ECO:0000313" key="1">
    <source>
        <dbReference type="Proteomes" id="UP000095286"/>
    </source>
</evidence>
<evidence type="ECO:0000313" key="2">
    <source>
        <dbReference type="WBParaSite" id="RSKR_0000138800.1"/>
    </source>
</evidence>
<sequence length="330" mass="38100">MTYILPLHHLVLFIFVLISTAFTVIILLIITRYRRKFPVFGNSFFRLMASHCVAELLMFLQFSILMRGRKFMWLPMEAIEATFLWNILPRISVGIHYYMKSVLYISHLNFALNRLSSCVFPTKYESFWSNKVIWTARVIQFGLPLLIVGYIPFNLHHDIRFHKDLENNRIRLHLGEKSTLLTSYIDGIGCIFCGIACAAIYTVVSVLVHRQAKNNSLHRDGSEKKRRSHSLRTLTAETRILITAIALCLPLLMNAVIQVLLMYGASSRVMFNEYKLYDFGNPGFDEKAGHFTQLVWKASRKLGTGISCDKNYCFVVFHYQVNSHVNGTEN</sequence>
<dbReference type="WBParaSite" id="RSKR_0000138800.1">
    <property type="protein sequence ID" value="RSKR_0000138800.1"/>
    <property type="gene ID" value="RSKR_0000138800"/>
</dbReference>
<accession>A0AC35TJP6</accession>
<protein>
    <submittedName>
        <fullName evidence="2">SCP domain-containing protein</fullName>
    </submittedName>
</protein>
<proteinExistence type="predicted"/>